<accession>A0AAD4EXK6</accession>
<evidence type="ECO:0000313" key="1">
    <source>
        <dbReference type="EMBL" id="KAG7287512.1"/>
    </source>
</evidence>
<name>A0AAD4EXK6_9PEZI</name>
<organism evidence="1 2">
    <name type="scientific">Staphylotrichum longicolle</name>
    <dbReference type="NCBI Taxonomy" id="669026"/>
    <lineage>
        <taxon>Eukaryota</taxon>
        <taxon>Fungi</taxon>
        <taxon>Dikarya</taxon>
        <taxon>Ascomycota</taxon>
        <taxon>Pezizomycotina</taxon>
        <taxon>Sordariomycetes</taxon>
        <taxon>Sordariomycetidae</taxon>
        <taxon>Sordariales</taxon>
        <taxon>Chaetomiaceae</taxon>
        <taxon>Staphylotrichum</taxon>
    </lineage>
</organism>
<comment type="caution">
    <text evidence="1">The sequence shown here is derived from an EMBL/GenBank/DDBJ whole genome shotgun (WGS) entry which is preliminary data.</text>
</comment>
<dbReference type="EMBL" id="JAHCVI010000003">
    <property type="protein sequence ID" value="KAG7287512.1"/>
    <property type="molecule type" value="Genomic_DNA"/>
</dbReference>
<sequence length="424" mass="46197">MEPATSPKRVLLLTNSEHGQANVFLATSYAFLTLEDEDVEVHFASFTPIKSLVSLTSDHARQDRPGARPIIFHAIDGLDMVSAWTRPEIVAEQASLQHCSPIPLVDAIRRTLVLLKVTLPWTGPEFVQIMRYITSIVSDVQPHTIAVDPAFSPALTALRHINAKFIVLSPNTIKDFAMPLQPNGEALWKYPCIPSPRHPLPLPLPLLSTPHNILLILLSLLVAALDPTRRALTAHLARHVPGARLTTLADLSLHAASLGTRFLVANLPEIEFPLKVVPGHIVPCGPMLRPARPVAEVDPQLDKWLRAGPQPGGGVVYINLGTHVFFDEGMVEEMAGAVRVLLDGARERGVEGVRVLWKIPRRSGEEKLDGTGEVVESVLGEEVEKGVVKVVEWVDAEPSAVLETGMVVCAVHHGGANSFLESVW</sequence>
<reference evidence="1" key="1">
    <citation type="submission" date="2023-02" db="EMBL/GenBank/DDBJ databases">
        <authorList>
            <person name="Palmer J.M."/>
        </authorList>
    </citation>
    <scope>NUCLEOTIDE SEQUENCE</scope>
    <source>
        <strain evidence="1">FW57</strain>
    </source>
</reference>
<dbReference type="SUPFAM" id="SSF53756">
    <property type="entry name" value="UDP-Glycosyltransferase/glycogen phosphorylase"/>
    <property type="match status" value="1"/>
</dbReference>
<dbReference type="AlphaFoldDB" id="A0AAD4EXK6"/>
<keyword evidence="2" id="KW-1185">Reference proteome</keyword>
<protein>
    <submittedName>
        <fullName evidence="1">Uncharacterized protein</fullName>
    </submittedName>
</protein>
<gene>
    <name evidence="1" type="ORF">NEMBOFW57_007024</name>
</gene>
<dbReference type="Proteomes" id="UP001197093">
    <property type="component" value="Unassembled WGS sequence"/>
</dbReference>
<dbReference type="Gene3D" id="3.40.50.2000">
    <property type="entry name" value="Glycogen Phosphorylase B"/>
    <property type="match status" value="1"/>
</dbReference>
<proteinExistence type="predicted"/>
<evidence type="ECO:0000313" key="2">
    <source>
        <dbReference type="Proteomes" id="UP001197093"/>
    </source>
</evidence>